<dbReference type="GO" id="GO:0005737">
    <property type="term" value="C:cytoplasm"/>
    <property type="evidence" value="ECO:0007669"/>
    <property type="project" value="TreeGrafter"/>
</dbReference>
<dbReference type="Proteomes" id="UP001055712">
    <property type="component" value="Unassembled WGS sequence"/>
</dbReference>
<evidence type="ECO:0000259" key="2">
    <source>
        <dbReference type="PROSITE" id="PS50181"/>
    </source>
</evidence>
<dbReference type="OrthoDB" id="2117972at2759"/>
<keyword evidence="4" id="KW-1185">Reference proteome</keyword>
<reference evidence="3" key="1">
    <citation type="journal article" date="2019" name="Plant J.">
        <title>Chlorella vulgaris genome assembly and annotation reveals the molecular basis for metabolic acclimation to high light conditions.</title>
        <authorList>
            <person name="Cecchin M."/>
            <person name="Marcolungo L."/>
            <person name="Rossato M."/>
            <person name="Girolomoni L."/>
            <person name="Cosentino E."/>
            <person name="Cuine S."/>
            <person name="Li-Beisson Y."/>
            <person name="Delledonne M."/>
            <person name="Ballottari M."/>
        </authorList>
    </citation>
    <scope>NUCLEOTIDE SEQUENCE</scope>
    <source>
        <strain evidence="3">211/11P</strain>
    </source>
</reference>
<dbReference type="SUPFAM" id="SSF81383">
    <property type="entry name" value="F-box domain"/>
    <property type="match status" value="1"/>
</dbReference>
<evidence type="ECO:0000256" key="1">
    <source>
        <dbReference type="ARBA" id="ARBA00022786"/>
    </source>
</evidence>
<reference evidence="3" key="2">
    <citation type="submission" date="2020-11" db="EMBL/GenBank/DDBJ databases">
        <authorList>
            <person name="Cecchin M."/>
            <person name="Marcolungo L."/>
            <person name="Rossato M."/>
            <person name="Girolomoni L."/>
            <person name="Cosentino E."/>
            <person name="Cuine S."/>
            <person name="Li-Beisson Y."/>
            <person name="Delledonne M."/>
            <person name="Ballottari M."/>
        </authorList>
    </citation>
    <scope>NUCLEOTIDE SEQUENCE</scope>
    <source>
        <strain evidence="3">211/11P</strain>
        <tissue evidence="3">Whole cell</tissue>
    </source>
</reference>
<sequence length="355" mass="40511">MAPASGLWRLISSSIQTRSTVGSLTQPSSAGGQKRSLAMSCTVVEQQRQTLFLRAYRPWMSLLNVRLKHAGSQEEKTIEPSLIEKLLPEEVLLLVLERLPITSLAAAQCVCRQWRNVGASQSLWLRACNEAFFTSTAEQNAALVRQQYGGCWKRMLLERPHLRYDGIYVSRNTYLRTGVVEWSVRNAVHLVLYFRYLRFFPDGSFAYRTSPEPLSRVHRTLATRQQPAARQLQRRGKGDAEQVHHGRFKHSGDCVWTAMRYDPRSATEIRSRLRLRSTCPGANNRLDIQALVSWDRQEGQALPMMDLQPDEEAGEGAEQQQHRRGMSPYVFVPFEQVNSHILNLPVSQMDMFIPG</sequence>
<proteinExistence type="predicted"/>
<protein>
    <recommendedName>
        <fullName evidence="2">F-box domain-containing protein</fullName>
    </recommendedName>
</protein>
<dbReference type="GO" id="GO:0019005">
    <property type="term" value="C:SCF ubiquitin ligase complex"/>
    <property type="evidence" value="ECO:0007669"/>
    <property type="project" value="TreeGrafter"/>
</dbReference>
<dbReference type="InterPro" id="IPR036047">
    <property type="entry name" value="F-box-like_dom_sf"/>
</dbReference>
<dbReference type="AlphaFoldDB" id="A0A9D4Z0C4"/>
<dbReference type="Pfam" id="PF12937">
    <property type="entry name" value="F-box-like"/>
    <property type="match status" value="1"/>
</dbReference>
<comment type="caution">
    <text evidence="3">The sequence shown here is derived from an EMBL/GenBank/DDBJ whole genome shotgun (WGS) entry which is preliminary data.</text>
</comment>
<keyword evidence="1" id="KW-0833">Ubl conjugation pathway</keyword>
<dbReference type="Pfam" id="PF19270">
    <property type="entry name" value="FBO_C"/>
    <property type="match status" value="1"/>
</dbReference>
<dbReference type="SMART" id="SM00256">
    <property type="entry name" value="FBOX"/>
    <property type="match status" value="1"/>
</dbReference>
<dbReference type="InterPro" id="IPR045464">
    <property type="entry name" value="Hrt3/FBXO9_C"/>
</dbReference>
<evidence type="ECO:0000313" key="3">
    <source>
        <dbReference type="EMBL" id="KAI3436469.1"/>
    </source>
</evidence>
<dbReference type="PANTHER" id="PTHR12874:SF9">
    <property type="entry name" value="F-BOX ONLY PROTEIN 48"/>
    <property type="match status" value="1"/>
</dbReference>
<dbReference type="InterPro" id="IPR001810">
    <property type="entry name" value="F-box_dom"/>
</dbReference>
<accession>A0A9D4Z0C4</accession>
<dbReference type="PROSITE" id="PS50181">
    <property type="entry name" value="FBOX"/>
    <property type="match status" value="1"/>
</dbReference>
<dbReference type="GO" id="GO:0031146">
    <property type="term" value="P:SCF-dependent proteasomal ubiquitin-dependent protein catabolic process"/>
    <property type="evidence" value="ECO:0007669"/>
    <property type="project" value="TreeGrafter"/>
</dbReference>
<gene>
    <name evidence="3" type="ORF">D9Q98_005886</name>
</gene>
<dbReference type="EMBL" id="SIDB01000002">
    <property type="protein sequence ID" value="KAI3436469.1"/>
    <property type="molecule type" value="Genomic_DNA"/>
</dbReference>
<evidence type="ECO:0000313" key="4">
    <source>
        <dbReference type="Proteomes" id="UP001055712"/>
    </source>
</evidence>
<dbReference type="PANTHER" id="PTHR12874">
    <property type="entry name" value="F-BOX ONLY PROTEIN 48-RELATED"/>
    <property type="match status" value="1"/>
</dbReference>
<feature type="domain" description="F-box" evidence="2">
    <location>
        <begin position="81"/>
        <end position="127"/>
    </location>
</feature>
<organism evidence="3 4">
    <name type="scientific">Chlorella vulgaris</name>
    <name type="common">Green alga</name>
    <dbReference type="NCBI Taxonomy" id="3077"/>
    <lineage>
        <taxon>Eukaryota</taxon>
        <taxon>Viridiplantae</taxon>
        <taxon>Chlorophyta</taxon>
        <taxon>core chlorophytes</taxon>
        <taxon>Trebouxiophyceae</taxon>
        <taxon>Chlorellales</taxon>
        <taxon>Chlorellaceae</taxon>
        <taxon>Chlorella clade</taxon>
        <taxon>Chlorella</taxon>
    </lineage>
</organism>
<dbReference type="Gene3D" id="1.20.1280.50">
    <property type="match status" value="1"/>
</dbReference>
<name>A0A9D4Z0C4_CHLVU</name>